<sequence length="243" mass="25831">MKNHPFALLRTAFAAAALAFAAVPAALAQNAPVEELGQRLLDRDDTVFLMLDHQAGLMQIVNDIDPTQLRRNVAAKGKVAEFFGIPVIASTSVPEGPNGPLIPEVLENAPSAEVIDRAGPINAWDDARIRTAVEATGRNTIVISGILTSVCVAFPAIEMAAEGYHVIAAIDASGDYSDLASQTTIARLQQAGVVVESTFSILSQIHDTWDEENTPLMAEAYSLVTPEYGAVLESYFATAQPSN</sequence>
<dbReference type="PANTHER" id="PTHR43559">
    <property type="entry name" value="HYDROLASE YCAC-RELATED"/>
    <property type="match status" value="1"/>
</dbReference>
<evidence type="ECO:0000313" key="4">
    <source>
        <dbReference type="Proteomes" id="UP000032232"/>
    </source>
</evidence>
<keyword evidence="4" id="KW-1185">Reference proteome</keyword>
<keyword evidence="1" id="KW-0732">Signal</keyword>
<evidence type="ECO:0000256" key="1">
    <source>
        <dbReference type="SAM" id="SignalP"/>
    </source>
</evidence>
<name>A0A0D1CTJ2_9RHOB</name>
<dbReference type="AlphaFoldDB" id="A0A0D1CTJ2"/>
<dbReference type="SUPFAM" id="SSF52499">
    <property type="entry name" value="Isochorismatase-like hydrolases"/>
    <property type="match status" value="1"/>
</dbReference>
<dbReference type="InterPro" id="IPR000868">
    <property type="entry name" value="Isochorismatase-like_dom"/>
</dbReference>
<dbReference type="Pfam" id="PF00857">
    <property type="entry name" value="Isochorismatase"/>
    <property type="match status" value="1"/>
</dbReference>
<dbReference type="InterPro" id="IPR036380">
    <property type="entry name" value="Isochorismatase-like_sf"/>
</dbReference>
<comment type="caution">
    <text evidence="3">The sequence shown here is derived from an EMBL/GenBank/DDBJ whole genome shotgun (WGS) entry which is preliminary data.</text>
</comment>
<evidence type="ECO:0000259" key="2">
    <source>
        <dbReference type="Pfam" id="PF00857"/>
    </source>
</evidence>
<dbReference type="Proteomes" id="UP000032232">
    <property type="component" value="Unassembled WGS sequence"/>
</dbReference>
<organism evidence="3 4">
    <name type="scientific">Jannaschia aquimarina</name>
    <dbReference type="NCBI Taxonomy" id="935700"/>
    <lineage>
        <taxon>Bacteria</taxon>
        <taxon>Pseudomonadati</taxon>
        <taxon>Pseudomonadota</taxon>
        <taxon>Alphaproteobacteria</taxon>
        <taxon>Rhodobacterales</taxon>
        <taxon>Roseobacteraceae</taxon>
        <taxon>Jannaschia</taxon>
    </lineage>
</organism>
<dbReference type="RefSeq" id="WP_084629230.1">
    <property type="nucleotide sequence ID" value="NZ_FZPF01000016.1"/>
</dbReference>
<feature type="domain" description="Isochorismatase-like" evidence="2">
    <location>
        <begin position="46"/>
        <end position="197"/>
    </location>
</feature>
<reference evidence="3 4" key="1">
    <citation type="submission" date="2015-02" db="EMBL/GenBank/DDBJ databases">
        <title>Genome Sequence of Jannaschia aquimarina DSM28248, a member of the Roseobacter clade.</title>
        <authorList>
            <person name="Voget S."/>
            <person name="Daniel R."/>
        </authorList>
    </citation>
    <scope>NUCLEOTIDE SEQUENCE [LARGE SCALE GENOMIC DNA]</scope>
    <source>
        <strain evidence="3 4">GSW-M26</strain>
    </source>
</reference>
<evidence type="ECO:0000313" key="3">
    <source>
        <dbReference type="EMBL" id="KIT18092.1"/>
    </source>
</evidence>
<dbReference type="EMBL" id="JYFE01000004">
    <property type="protein sequence ID" value="KIT18092.1"/>
    <property type="molecule type" value="Genomic_DNA"/>
</dbReference>
<protein>
    <submittedName>
        <fullName evidence="3">Isochorismatase family protein</fullName>
    </submittedName>
</protein>
<dbReference type="PATRIC" id="fig|935700.4.peg.118"/>
<dbReference type="OrthoDB" id="9789777at2"/>
<accession>A0A0D1CTJ2</accession>
<dbReference type="InterPro" id="IPR053152">
    <property type="entry name" value="Hydrolase_YcaC-like"/>
</dbReference>
<gene>
    <name evidence="3" type="ORF">jaqu_01120</name>
</gene>
<proteinExistence type="predicted"/>
<dbReference type="STRING" id="935700.jaqu_01120"/>
<feature type="chain" id="PRO_5002239977" evidence="1">
    <location>
        <begin position="29"/>
        <end position="243"/>
    </location>
</feature>
<dbReference type="PANTHER" id="PTHR43559:SF2">
    <property type="entry name" value="HOMOLOG OF SLSA IN STM"/>
    <property type="match status" value="1"/>
</dbReference>
<dbReference type="Gene3D" id="3.40.50.850">
    <property type="entry name" value="Isochorismatase-like"/>
    <property type="match status" value="1"/>
</dbReference>
<feature type="signal peptide" evidence="1">
    <location>
        <begin position="1"/>
        <end position="28"/>
    </location>
</feature>